<keyword evidence="3" id="KW-0812">Transmembrane</keyword>
<comment type="caution">
    <text evidence="4">The sequence shown here is derived from an EMBL/GenBank/DDBJ whole genome shotgun (WGS) entry which is preliminary data.</text>
</comment>
<keyword evidence="1" id="KW-0175">Coiled coil</keyword>
<feature type="coiled-coil region" evidence="1">
    <location>
        <begin position="16"/>
        <end position="50"/>
    </location>
</feature>
<dbReference type="SUPFAM" id="SSF52047">
    <property type="entry name" value="RNI-like"/>
    <property type="match status" value="1"/>
</dbReference>
<accession>A0A2G8RN04</accession>
<dbReference type="OrthoDB" id="2750161at2759"/>
<feature type="transmembrane region" description="Helical" evidence="3">
    <location>
        <begin position="63"/>
        <end position="81"/>
    </location>
</feature>
<evidence type="ECO:0000256" key="1">
    <source>
        <dbReference type="SAM" id="Coils"/>
    </source>
</evidence>
<gene>
    <name evidence="4" type="ORF">GSI_15593</name>
</gene>
<sequence>MAFVMRTCYEALLESNSALKDANSALKDLVNSLKNERAALLEKNKALETKLAIKHLRQGRKKVVNLVSSLIFAALYSDIVVRRMGQILALARTLRSTAAIYSPDRSRLLGYERTVDRSHGDWFHPTWYWDTSDADAPGSALAERCATSLEELILADPLVGHHMNQVARLLSVATNLRKLVLGPLPKECDLSKTLSALPTASLSLATLEDLQLSNTDGAFRTHIQETWDLPALQRLTLVGCKHFPKEFLEEHGANLKYLHLLHNGPASSPTWSELEDLEDLCPTLEHLVLPYMPVYSPPSIVRSPSLRCLDMWGLTPRRRVVELMLELGLMCGMPSLQRIRILPHHDEGVLPAGLPLLCHPGDVDEDETRVRVFPGVYVLQTSWALLVHRHLSTESDGVVFEEDPWADSASDSALSWCEEDVAMGEGEEGNEEEELEDELETGSEVDSICAEAEKDYRAGEQNSDGVHEKETDDGVEADGTETAIERDEEPDEVKQTSERKDDEDEGEGYFTREELLKRFCKSQREDFIFDRE</sequence>
<dbReference type="Proteomes" id="UP000230002">
    <property type="component" value="Unassembled WGS sequence"/>
</dbReference>
<proteinExistence type="predicted"/>
<feature type="compositionally biased region" description="Acidic residues" evidence="2">
    <location>
        <begin position="421"/>
        <end position="443"/>
    </location>
</feature>
<name>A0A2G8RN04_9APHY</name>
<keyword evidence="3" id="KW-1133">Transmembrane helix</keyword>
<dbReference type="InterPro" id="IPR032675">
    <property type="entry name" value="LRR_dom_sf"/>
</dbReference>
<keyword evidence="5" id="KW-1185">Reference proteome</keyword>
<dbReference type="AlphaFoldDB" id="A0A2G8RN04"/>
<evidence type="ECO:0000313" key="5">
    <source>
        <dbReference type="Proteomes" id="UP000230002"/>
    </source>
</evidence>
<feature type="region of interest" description="Disordered" evidence="2">
    <location>
        <begin position="421"/>
        <end position="512"/>
    </location>
</feature>
<organism evidence="4 5">
    <name type="scientific">Ganoderma sinense ZZ0214-1</name>
    <dbReference type="NCBI Taxonomy" id="1077348"/>
    <lineage>
        <taxon>Eukaryota</taxon>
        <taxon>Fungi</taxon>
        <taxon>Dikarya</taxon>
        <taxon>Basidiomycota</taxon>
        <taxon>Agaricomycotina</taxon>
        <taxon>Agaricomycetes</taxon>
        <taxon>Polyporales</taxon>
        <taxon>Polyporaceae</taxon>
        <taxon>Ganoderma</taxon>
    </lineage>
</organism>
<evidence type="ECO:0000313" key="4">
    <source>
        <dbReference type="EMBL" id="PIL22897.1"/>
    </source>
</evidence>
<dbReference type="Gene3D" id="3.80.10.10">
    <property type="entry name" value="Ribonuclease Inhibitor"/>
    <property type="match status" value="1"/>
</dbReference>
<evidence type="ECO:0000256" key="2">
    <source>
        <dbReference type="SAM" id="MobiDB-lite"/>
    </source>
</evidence>
<evidence type="ECO:0000256" key="3">
    <source>
        <dbReference type="SAM" id="Phobius"/>
    </source>
</evidence>
<dbReference type="EMBL" id="AYKW01000069">
    <property type="protein sequence ID" value="PIL22897.1"/>
    <property type="molecule type" value="Genomic_DNA"/>
</dbReference>
<keyword evidence="3" id="KW-0472">Membrane</keyword>
<reference evidence="4 5" key="1">
    <citation type="journal article" date="2015" name="Sci. Rep.">
        <title>Chromosome-level genome map provides insights into diverse defense mechanisms in the medicinal fungus Ganoderma sinense.</title>
        <authorList>
            <person name="Zhu Y."/>
            <person name="Xu J."/>
            <person name="Sun C."/>
            <person name="Zhou S."/>
            <person name="Xu H."/>
            <person name="Nelson D.R."/>
            <person name="Qian J."/>
            <person name="Song J."/>
            <person name="Luo H."/>
            <person name="Xiang L."/>
            <person name="Li Y."/>
            <person name="Xu Z."/>
            <person name="Ji A."/>
            <person name="Wang L."/>
            <person name="Lu S."/>
            <person name="Hayward A."/>
            <person name="Sun W."/>
            <person name="Li X."/>
            <person name="Schwartz D.C."/>
            <person name="Wang Y."/>
            <person name="Chen S."/>
        </authorList>
    </citation>
    <scope>NUCLEOTIDE SEQUENCE [LARGE SCALE GENOMIC DNA]</scope>
    <source>
        <strain evidence="4 5">ZZ0214-1</strain>
    </source>
</reference>
<protein>
    <submittedName>
        <fullName evidence="4">Uncharacterized protein</fullName>
    </submittedName>
</protein>